<dbReference type="SUPFAM" id="SSF52777">
    <property type="entry name" value="CoA-dependent acyltransferases"/>
    <property type="match status" value="1"/>
</dbReference>
<dbReference type="AlphaFoldDB" id="A0A174E145"/>
<dbReference type="InterPro" id="IPR001707">
    <property type="entry name" value="Cmp_AcTrfase"/>
</dbReference>
<proteinExistence type="predicted"/>
<keyword evidence="2" id="KW-0808">Transferase</keyword>
<dbReference type="Gene3D" id="3.30.559.10">
    <property type="entry name" value="Chloramphenicol acetyltransferase-like domain"/>
    <property type="match status" value="1"/>
</dbReference>
<evidence type="ECO:0000313" key="3">
    <source>
        <dbReference type="Proteomes" id="UP000095544"/>
    </source>
</evidence>
<accession>A0A174E145</accession>
<keyword evidence="2" id="KW-0012">Acyltransferase</keyword>
<dbReference type="SMART" id="SM01059">
    <property type="entry name" value="CAT"/>
    <property type="match status" value="1"/>
</dbReference>
<dbReference type="PANTHER" id="PTHR38474">
    <property type="entry name" value="SLR0299 PROTEIN"/>
    <property type="match status" value="1"/>
</dbReference>
<dbReference type="PIRSF" id="PIRSF000440">
    <property type="entry name" value="CAT"/>
    <property type="match status" value="1"/>
</dbReference>
<name>A0A174E145_9FIRM</name>
<feature type="active site" description="Proton acceptor" evidence="1">
    <location>
        <position position="171"/>
    </location>
</feature>
<evidence type="ECO:0000256" key="1">
    <source>
        <dbReference type="PIRSR" id="PIRSR000440-1"/>
    </source>
</evidence>
<dbReference type="STRING" id="39482.ERS852491_01831"/>
<dbReference type="PANTHER" id="PTHR38474:SF1">
    <property type="entry name" value="SLR0299 PROTEIN"/>
    <property type="match status" value="1"/>
</dbReference>
<dbReference type="Proteomes" id="UP000095544">
    <property type="component" value="Unassembled WGS sequence"/>
</dbReference>
<gene>
    <name evidence="2" type="primary">cat</name>
    <name evidence="2" type="ORF">ERS852491_01831</name>
</gene>
<sequence length="193" mass="22457">MHCMVFRNSVEPAFCVTFEADVTNFLKKVKQHKYSFTLAIVYAVCKCANEIEAFRYRFLDGQVVLFDKIDTAFTYLNTESELFKVVNVPMQENMQDYVELAAKTAREQREYFTGPLGNDVFQCSPMPWITYTHISHTNSGRKDNATPLFDWGRYYEKDERIVMPLSVQAHHSFVDGIHIGKFADGLQKYLNEF</sequence>
<protein>
    <submittedName>
        <fullName evidence="2">Chloramphenicol acetyltransferase</fullName>
        <ecNumber evidence="2">2.3.1.28</ecNumber>
    </submittedName>
</protein>
<dbReference type="EMBL" id="CYZU01000014">
    <property type="protein sequence ID" value="CUO31187.1"/>
    <property type="molecule type" value="Genomic_DNA"/>
</dbReference>
<organism evidence="2 3">
    <name type="scientific">Faecalicatena contorta</name>
    <dbReference type="NCBI Taxonomy" id="39482"/>
    <lineage>
        <taxon>Bacteria</taxon>
        <taxon>Bacillati</taxon>
        <taxon>Bacillota</taxon>
        <taxon>Clostridia</taxon>
        <taxon>Lachnospirales</taxon>
        <taxon>Lachnospiraceae</taxon>
        <taxon>Faecalicatena</taxon>
    </lineage>
</organism>
<dbReference type="InterPro" id="IPR023213">
    <property type="entry name" value="CAT-like_dom_sf"/>
</dbReference>
<dbReference type="Pfam" id="PF00302">
    <property type="entry name" value="CAT"/>
    <property type="match status" value="1"/>
</dbReference>
<dbReference type="GO" id="GO:0008811">
    <property type="term" value="F:chloramphenicol O-acetyltransferase activity"/>
    <property type="evidence" value="ECO:0007669"/>
    <property type="project" value="UniProtKB-EC"/>
</dbReference>
<dbReference type="EC" id="2.3.1.28" evidence="2"/>
<evidence type="ECO:0000313" key="2">
    <source>
        <dbReference type="EMBL" id="CUO31187.1"/>
    </source>
</evidence>
<reference evidence="2 3" key="1">
    <citation type="submission" date="2015-09" db="EMBL/GenBank/DDBJ databases">
        <authorList>
            <consortium name="Pathogen Informatics"/>
        </authorList>
    </citation>
    <scope>NUCLEOTIDE SEQUENCE [LARGE SCALE GENOMIC DNA]</scope>
    <source>
        <strain evidence="2 3">2789STDY5834876</strain>
    </source>
</reference>